<gene>
    <name evidence="4" type="ORF">KQ486_12265</name>
</gene>
<feature type="region of interest" description="Disordered" evidence="1">
    <location>
        <begin position="158"/>
        <end position="197"/>
    </location>
</feature>
<dbReference type="InterPro" id="IPR020481">
    <property type="entry name" value="Intracell_prot_inh_BsuPI"/>
</dbReference>
<evidence type="ECO:0000259" key="3">
    <source>
        <dbReference type="Pfam" id="PF12690"/>
    </source>
</evidence>
<feature type="signal peptide" evidence="2">
    <location>
        <begin position="1"/>
        <end position="21"/>
    </location>
</feature>
<feature type="chain" id="PRO_5046115755" description="Intracellular proteinase inhibitor BsuPI domain-containing protein" evidence="2">
    <location>
        <begin position="22"/>
        <end position="292"/>
    </location>
</feature>
<dbReference type="RefSeq" id="WP_216687781.1">
    <property type="nucleotide sequence ID" value="NZ_CAUPKR010000007.1"/>
</dbReference>
<name>A0ABS6GTU1_9BACI</name>
<dbReference type="PROSITE" id="PS51257">
    <property type="entry name" value="PROKAR_LIPOPROTEIN"/>
    <property type="match status" value="1"/>
</dbReference>
<comment type="caution">
    <text evidence="4">The sequence shown here is derived from an EMBL/GenBank/DDBJ whole genome shotgun (WGS) entry which is preliminary data.</text>
</comment>
<evidence type="ECO:0000256" key="1">
    <source>
        <dbReference type="SAM" id="MobiDB-lite"/>
    </source>
</evidence>
<evidence type="ECO:0000313" key="4">
    <source>
        <dbReference type="EMBL" id="MBU6081788.1"/>
    </source>
</evidence>
<sequence length="292" mass="32664">MKKVVLLWMFSLVLVSCGVSGENGNSNGNDQGESEVESLSFEVEHTAKDDVGVFTMNLSNDSEKPVQLTFSSGQQYEIVVKDSDGDKVYMFSEDRMFTEAIIEEEIAAGDVLSFEQEWDYTSGGKRVDSNEYEATVSLTAQTVNGEKVVPDAFVQKLSVTIPESPEENAPEKEEDESKDNQEKDASESAEQNRTEHENIRNIVVQGEQGEYTITGETNLNSDIAYSVEDGHYILVEKKNVELHGSEKWKSFEIATEIEKENLPNAGVLTLVFSWEQAGEKQYHSILLENFNN</sequence>
<accession>A0ABS6GTU1</accession>
<dbReference type="Pfam" id="PF12690">
    <property type="entry name" value="BsuPI"/>
    <property type="match status" value="1"/>
</dbReference>
<feature type="compositionally biased region" description="Acidic residues" evidence="1">
    <location>
        <begin position="164"/>
        <end position="177"/>
    </location>
</feature>
<feature type="domain" description="Intracellular proteinase inhibitor BsuPI" evidence="3">
    <location>
        <begin position="40"/>
        <end position="142"/>
    </location>
</feature>
<evidence type="ECO:0000313" key="5">
    <source>
        <dbReference type="Proteomes" id="UP000812672"/>
    </source>
</evidence>
<keyword evidence="2" id="KW-0732">Signal</keyword>
<protein>
    <recommendedName>
        <fullName evidence="3">Intracellular proteinase inhibitor BsuPI domain-containing protein</fullName>
    </recommendedName>
</protein>
<organism evidence="4 5">
    <name type="scientific">Allobacillus halotolerans</name>
    <dbReference type="NCBI Taxonomy" id="570278"/>
    <lineage>
        <taxon>Bacteria</taxon>
        <taxon>Bacillati</taxon>
        <taxon>Bacillota</taxon>
        <taxon>Bacilli</taxon>
        <taxon>Bacillales</taxon>
        <taxon>Bacillaceae</taxon>
        <taxon>Allobacillus</taxon>
    </lineage>
</organism>
<keyword evidence="5" id="KW-1185">Reference proteome</keyword>
<dbReference type="Proteomes" id="UP000812672">
    <property type="component" value="Unassembled WGS sequence"/>
</dbReference>
<dbReference type="EMBL" id="JAHLZF010000022">
    <property type="protein sequence ID" value="MBU6081788.1"/>
    <property type="molecule type" value="Genomic_DNA"/>
</dbReference>
<evidence type="ECO:0000256" key="2">
    <source>
        <dbReference type="SAM" id="SignalP"/>
    </source>
</evidence>
<feature type="compositionally biased region" description="Basic and acidic residues" evidence="1">
    <location>
        <begin position="178"/>
        <end position="197"/>
    </location>
</feature>
<proteinExistence type="predicted"/>
<reference evidence="4 5" key="1">
    <citation type="journal article" date="2011" name="Int. J. Syst. Evol. Microbiol.">
        <title>Allobacillus halotolerans gen. nov., sp. nov. isolated from shrimp paste.</title>
        <authorList>
            <person name="Sheu S.Y."/>
            <person name="Arun A.B."/>
            <person name="Jiang S.R."/>
            <person name="Young C.C."/>
            <person name="Chen W.M."/>
        </authorList>
    </citation>
    <scope>NUCLEOTIDE SEQUENCE [LARGE SCALE GENOMIC DNA]</scope>
    <source>
        <strain evidence="4 5">LMG 24826</strain>
    </source>
</reference>